<sequence length="94" mass="10898">MQMKPKRNFNTLLRKLRVNEVNRRRARPPDGALRRPLPADERARSAESTRCNELRLTADLFLSRRAFSKPADGCACWVRLQFDVSDAHITGQIY</sequence>
<evidence type="ECO:0000313" key="3">
    <source>
        <dbReference type="Proteomes" id="UP000299102"/>
    </source>
</evidence>
<feature type="region of interest" description="Disordered" evidence="1">
    <location>
        <begin position="20"/>
        <end position="47"/>
    </location>
</feature>
<proteinExistence type="predicted"/>
<keyword evidence="3" id="KW-1185">Reference proteome</keyword>
<comment type="caution">
    <text evidence="2">The sequence shown here is derived from an EMBL/GenBank/DDBJ whole genome shotgun (WGS) entry which is preliminary data.</text>
</comment>
<dbReference type="EMBL" id="BGZK01000033">
    <property type="protein sequence ID" value="GBP09033.1"/>
    <property type="molecule type" value="Genomic_DNA"/>
</dbReference>
<gene>
    <name evidence="2" type="ORF">EVAR_78378_1</name>
</gene>
<accession>A0A4C1T3E2</accession>
<dbReference type="Proteomes" id="UP000299102">
    <property type="component" value="Unassembled WGS sequence"/>
</dbReference>
<organism evidence="2 3">
    <name type="scientific">Eumeta variegata</name>
    <name type="common">Bagworm moth</name>
    <name type="synonym">Eumeta japonica</name>
    <dbReference type="NCBI Taxonomy" id="151549"/>
    <lineage>
        <taxon>Eukaryota</taxon>
        <taxon>Metazoa</taxon>
        <taxon>Ecdysozoa</taxon>
        <taxon>Arthropoda</taxon>
        <taxon>Hexapoda</taxon>
        <taxon>Insecta</taxon>
        <taxon>Pterygota</taxon>
        <taxon>Neoptera</taxon>
        <taxon>Endopterygota</taxon>
        <taxon>Lepidoptera</taxon>
        <taxon>Glossata</taxon>
        <taxon>Ditrysia</taxon>
        <taxon>Tineoidea</taxon>
        <taxon>Psychidae</taxon>
        <taxon>Oiketicinae</taxon>
        <taxon>Eumeta</taxon>
    </lineage>
</organism>
<evidence type="ECO:0000313" key="2">
    <source>
        <dbReference type="EMBL" id="GBP09033.1"/>
    </source>
</evidence>
<dbReference type="AlphaFoldDB" id="A0A4C1T3E2"/>
<feature type="compositionally biased region" description="Basic and acidic residues" evidence="1">
    <location>
        <begin position="37"/>
        <end position="47"/>
    </location>
</feature>
<protein>
    <submittedName>
        <fullName evidence="2">Uncharacterized protein</fullName>
    </submittedName>
</protein>
<name>A0A4C1T3E2_EUMVA</name>
<evidence type="ECO:0000256" key="1">
    <source>
        <dbReference type="SAM" id="MobiDB-lite"/>
    </source>
</evidence>
<reference evidence="2 3" key="1">
    <citation type="journal article" date="2019" name="Commun. Biol.">
        <title>The bagworm genome reveals a unique fibroin gene that provides high tensile strength.</title>
        <authorList>
            <person name="Kono N."/>
            <person name="Nakamura H."/>
            <person name="Ohtoshi R."/>
            <person name="Tomita M."/>
            <person name="Numata K."/>
            <person name="Arakawa K."/>
        </authorList>
    </citation>
    <scope>NUCLEOTIDE SEQUENCE [LARGE SCALE GENOMIC DNA]</scope>
</reference>